<dbReference type="EMBL" id="CM056810">
    <property type="protein sequence ID" value="KAJ8646228.1"/>
    <property type="molecule type" value="Genomic_DNA"/>
</dbReference>
<protein>
    <submittedName>
        <fullName evidence="1">Uncharacterized protein</fullName>
    </submittedName>
</protein>
<sequence>MSSGEVRRVLHQKIQLVQNLIERCLRSYMNQEEVVGTLLVQAEIDPGFTELVWQKLEQENQDFFKAYHLRLMLKHQIECFNKLLEKQVELTLKTHPDGAASLPISDGSSTFPLQQTPSCYVMEHTVTPAGSDNMHHTMHPSTAVINAGPSVHQSMDISDGMSHSGTIHHYPTFLSAQNMRMDMLQGVNETAMKSEPRPSSCPVFTIDGDGNILDSHPTVEAPVTSFSSAESSSQPLFESPLDADLAFLGRIPRMFSLSDFTASFPQSFGEHPPPLQSYSEFSIPSILQTDPGDFPDSPGNGFREETRQLDTKSEGPG</sequence>
<keyword evidence="2" id="KW-1185">Reference proteome</keyword>
<comment type="caution">
    <text evidence="1">The sequence shown here is derived from an EMBL/GenBank/DDBJ whole genome shotgun (WGS) entry which is preliminary data.</text>
</comment>
<dbReference type="Proteomes" id="UP001234297">
    <property type="component" value="Chromosome 2"/>
</dbReference>
<evidence type="ECO:0000313" key="1">
    <source>
        <dbReference type="EMBL" id="KAJ8646228.1"/>
    </source>
</evidence>
<reference evidence="1 2" key="1">
    <citation type="journal article" date="2022" name="Hortic Res">
        <title>A haplotype resolved chromosomal level avocado genome allows analysis of novel avocado genes.</title>
        <authorList>
            <person name="Nath O."/>
            <person name="Fletcher S.J."/>
            <person name="Hayward A."/>
            <person name="Shaw L.M."/>
            <person name="Masouleh A.K."/>
            <person name="Furtado A."/>
            <person name="Henry R.J."/>
            <person name="Mitter N."/>
        </authorList>
    </citation>
    <scope>NUCLEOTIDE SEQUENCE [LARGE SCALE GENOMIC DNA]</scope>
    <source>
        <strain evidence="2">cv. Hass</strain>
    </source>
</reference>
<name>A0ACC2MLH1_PERAE</name>
<organism evidence="1 2">
    <name type="scientific">Persea americana</name>
    <name type="common">Avocado</name>
    <dbReference type="NCBI Taxonomy" id="3435"/>
    <lineage>
        <taxon>Eukaryota</taxon>
        <taxon>Viridiplantae</taxon>
        <taxon>Streptophyta</taxon>
        <taxon>Embryophyta</taxon>
        <taxon>Tracheophyta</taxon>
        <taxon>Spermatophyta</taxon>
        <taxon>Magnoliopsida</taxon>
        <taxon>Magnoliidae</taxon>
        <taxon>Laurales</taxon>
        <taxon>Lauraceae</taxon>
        <taxon>Persea</taxon>
    </lineage>
</organism>
<gene>
    <name evidence="1" type="ORF">MRB53_007976</name>
</gene>
<evidence type="ECO:0000313" key="2">
    <source>
        <dbReference type="Proteomes" id="UP001234297"/>
    </source>
</evidence>
<proteinExistence type="predicted"/>
<accession>A0ACC2MLH1</accession>